<evidence type="ECO:0000256" key="1">
    <source>
        <dbReference type="SAM" id="MobiDB-lite"/>
    </source>
</evidence>
<feature type="compositionally biased region" description="Low complexity" evidence="1">
    <location>
        <begin position="52"/>
        <end position="66"/>
    </location>
</feature>
<accession>A0AAN8QXM1</accession>
<name>A0AAN8QXM1_9TELE</name>
<gene>
    <name evidence="2" type="ORF">J4Q44_G00239620</name>
</gene>
<keyword evidence="3" id="KW-1185">Reference proteome</keyword>
<organism evidence="2 3">
    <name type="scientific">Coregonus suidteri</name>
    <dbReference type="NCBI Taxonomy" id="861788"/>
    <lineage>
        <taxon>Eukaryota</taxon>
        <taxon>Metazoa</taxon>
        <taxon>Chordata</taxon>
        <taxon>Craniata</taxon>
        <taxon>Vertebrata</taxon>
        <taxon>Euteleostomi</taxon>
        <taxon>Actinopterygii</taxon>
        <taxon>Neopterygii</taxon>
        <taxon>Teleostei</taxon>
        <taxon>Protacanthopterygii</taxon>
        <taxon>Salmoniformes</taxon>
        <taxon>Salmonidae</taxon>
        <taxon>Coregoninae</taxon>
        <taxon>Coregonus</taxon>
    </lineage>
</organism>
<evidence type="ECO:0000313" key="3">
    <source>
        <dbReference type="Proteomes" id="UP001356427"/>
    </source>
</evidence>
<dbReference type="AlphaFoldDB" id="A0AAN8QXM1"/>
<dbReference type="EMBL" id="JAGTTL010000022">
    <property type="protein sequence ID" value="KAK6305182.1"/>
    <property type="molecule type" value="Genomic_DNA"/>
</dbReference>
<reference evidence="2 3" key="1">
    <citation type="submission" date="2021-04" db="EMBL/GenBank/DDBJ databases">
        <authorList>
            <person name="De Guttry C."/>
            <person name="Zahm M."/>
            <person name="Klopp C."/>
            <person name="Cabau C."/>
            <person name="Louis A."/>
            <person name="Berthelot C."/>
            <person name="Parey E."/>
            <person name="Roest Crollius H."/>
            <person name="Montfort J."/>
            <person name="Robinson-Rechavi M."/>
            <person name="Bucao C."/>
            <person name="Bouchez O."/>
            <person name="Gislard M."/>
            <person name="Lluch J."/>
            <person name="Milhes M."/>
            <person name="Lampietro C."/>
            <person name="Lopez Roques C."/>
            <person name="Donnadieu C."/>
            <person name="Braasch I."/>
            <person name="Desvignes T."/>
            <person name="Postlethwait J."/>
            <person name="Bobe J."/>
            <person name="Wedekind C."/>
            <person name="Guiguen Y."/>
        </authorList>
    </citation>
    <scope>NUCLEOTIDE SEQUENCE [LARGE SCALE GENOMIC DNA]</scope>
    <source>
        <strain evidence="2">Cs_M1</strain>
        <tissue evidence="2">Blood</tissue>
    </source>
</reference>
<feature type="region of interest" description="Disordered" evidence="1">
    <location>
        <begin position="44"/>
        <end position="96"/>
    </location>
</feature>
<evidence type="ECO:0000313" key="2">
    <source>
        <dbReference type="EMBL" id="KAK6305182.1"/>
    </source>
</evidence>
<proteinExistence type="predicted"/>
<sequence length="96" mass="10812">MCVRQQRSCLNTANPREFSKHLTSSSCTVRPTFRRYQRSLTDNSFIFRKSEPSTPTSPRSPTMVSPFSQNPTHPRKSASLCPHPDPCLHSLRPPGG</sequence>
<protein>
    <submittedName>
        <fullName evidence="2">Uncharacterized protein</fullName>
    </submittedName>
</protein>
<dbReference type="Proteomes" id="UP001356427">
    <property type="component" value="Unassembled WGS sequence"/>
</dbReference>
<comment type="caution">
    <text evidence="2">The sequence shown here is derived from an EMBL/GenBank/DDBJ whole genome shotgun (WGS) entry which is preliminary data.</text>
</comment>